<organism evidence="2 3">
    <name type="scientific">Xylaria arbuscula</name>
    <dbReference type="NCBI Taxonomy" id="114810"/>
    <lineage>
        <taxon>Eukaryota</taxon>
        <taxon>Fungi</taxon>
        <taxon>Dikarya</taxon>
        <taxon>Ascomycota</taxon>
        <taxon>Pezizomycotina</taxon>
        <taxon>Sordariomycetes</taxon>
        <taxon>Xylariomycetidae</taxon>
        <taxon>Xylariales</taxon>
        <taxon>Xylariaceae</taxon>
        <taxon>Xylaria</taxon>
    </lineage>
</organism>
<name>A0A9W8TQC1_9PEZI</name>
<dbReference type="AlphaFoldDB" id="A0A9W8TQC1"/>
<comment type="caution">
    <text evidence="2">The sequence shown here is derived from an EMBL/GenBank/DDBJ whole genome shotgun (WGS) entry which is preliminary data.</text>
</comment>
<dbReference type="PROSITE" id="PS51257">
    <property type="entry name" value="PROKAR_LIPOPROTEIN"/>
    <property type="match status" value="1"/>
</dbReference>
<proteinExistence type="predicted"/>
<feature type="region of interest" description="Disordered" evidence="1">
    <location>
        <begin position="42"/>
        <end position="114"/>
    </location>
</feature>
<dbReference type="Proteomes" id="UP001148614">
    <property type="component" value="Unassembled WGS sequence"/>
</dbReference>
<evidence type="ECO:0000313" key="2">
    <source>
        <dbReference type="EMBL" id="KAJ3578020.1"/>
    </source>
</evidence>
<reference evidence="2" key="1">
    <citation type="submission" date="2022-07" db="EMBL/GenBank/DDBJ databases">
        <title>Genome Sequence of Xylaria arbuscula.</title>
        <authorList>
            <person name="Buettner E."/>
        </authorList>
    </citation>
    <scope>NUCLEOTIDE SEQUENCE</scope>
    <source>
        <strain evidence="2">VT107</strain>
    </source>
</reference>
<evidence type="ECO:0000256" key="1">
    <source>
        <dbReference type="SAM" id="MobiDB-lite"/>
    </source>
</evidence>
<evidence type="ECO:0000313" key="3">
    <source>
        <dbReference type="Proteomes" id="UP001148614"/>
    </source>
</evidence>
<sequence length="1000" mass="113758">MKSLGIGTRWTPIQRAGPVLSGLQLTFSCPWRRQGIGIRYAHGHPVYPSDTAPIPALGRQPDPHPASDPNPASNQNPVPNHTLASAPGPVSTEDTTSHAKNVPTETSANDADEDEVQGELIHPALRDAILIPELWDVPVLEWPALVLKMAKLKPQRTVQMKSKAGKTAIFKSNYPEFNIVAVVAQCVGHEAPEPCSTCSAGGGRFTGGCILPPAGIEGLDQVSNYRWPESLVYYPDTIPPSSPWAKRYPVKESTVIVNTTKRSLLAPHCPRINDPKYYDQHQDEFFDHGLWTLPEIDSAYWSEKIQERSFWGTPTFQLAALNRHLTFSSGPNFEPVPSGHQSRVNRVLGAFPQLNVSGSPSTSPPREGDNFKVYQRKGLKIDETKWLSFLRKDRWYDWVQYAPNTRAASKTWSVDDPPVWNALRPILELTHRIFKALIDDGHDSDDWEDFVDVLGKSPDEDATVLFSYAMEQHVAKKRGRKLWIDHAHVRTNEEVQARLEELLKGFIWAFGEHATCHAITSEPSKFFNSIKGYTILTNVNTNKIQTLLNPDLTLRELCQLQVDLAIVMVHEIMHAVLYSRFAGDKYVGNRSDWQDKNPQAEPYLDGQGLPEAGHYFEQLVFGGINESLPFTEGPCPPPLLQAMRTWPYARASEYWLPANPNSSYIKDGAKTRVYIIPSTWSSKLCSEAFWNDPQYPRKSDNFFHNSRRFRTTAPIKNKRTLDCSQPDVVYRRNEPYLYPEENTLIDDWNAQKALLESIQGPWFGQDFAQWCDLKQRQGLRDFADGFAKRDHEKCAAIAEYYAYLAPWNRGYEAFKDTMPQNGDVSNNYLWHAVGLLMLASLPLRHEQLVLKTWSTQWIMELMPSRAAAAAGHHQTIYTHPDLPPPKERAINGSVFFDSTRPGIPPLRGFEQMHYMILLSNMVKLIINLDGYIFKKFMDSINTARKNIMKERQQLAKDYPGKAHTSRWLSKWHFELPPYDPMVSQWDPGFKAWRPIEVDFS</sequence>
<gene>
    <name evidence="2" type="ORF">NPX13_g2547</name>
</gene>
<dbReference type="Pfam" id="PF12511">
    <property type="entry name" value="DUF3716"/>
    <property type="match status" value="1"/>
</dbReference>
<dbReference type="VEuPathDB" id="FungiDB:F4678DRAFT_477770"/>
<keyword evidence="3" id="KW-1185">Reference proteome</keyword>
<protein>
    <submittedName>
        <fullName evidence="2">Uncharacterized protein</fullName>
    </submittedName>
</protein>
<dbReference type="InterPro" id="IPR022190">
    <property type="entry name" value="DUF3716"/>
</dbReference>
<dbReference type="EMBL" id="JANPWZ010000271">
    <property type="protein sequence ID" value="KAJ3578020.1"/>
    <property type="molecule type" value="Genomic_DNA"/>
</dbReference>
<feature type="compositionally biased region" description="Polar residues" evidence="1">
    <location>
        <begin position="70"/>
        <end position="83"/>
    </location>
</feature>
<accession>A0A9W8TQC1</accession>